<gene>
    <name evidence="2" type="ORF">ACFFX0_02650</name>
</gene>
<evidence type="ECO:0000256" key="1">
    <source>
        <dbReference type="SAM" id="MobiDB-lite"/>
    </source>
</evidence>
<evidence type="ECO:0000313" key="2">
    <source>
        <dbReference type="EMBL" id="MFB9070149.1"/>
    </source>
</evidence>
<feature type="compositionally biased region" description="Basic and acidic residues" evidence="1">
    <location>
        <begin position="62"/>
        <end position="75"/>
    </location>
</feature>
<proteinExistence type="predicted"/>
<sequence>MTFPERVTSTGRVQEAEPVDEDVRPGPASTKEEGISHGTQEKTDRCRLRAGPGRHGTGGRPDGCRTGHERNSSKS</sequence>
<feature type="region of interest" description="Disordered" evidence="1">
    <location>
        <begin position="1"/>
        <end position="75"/>
    </location>
</feature>
<feature type="compositionally biased region" description="Basic and acidic residues" evidence="1">
    <location>
        <begin position="30"/>
        <end position="47"/>
    </location>
</feature>
<protein>
    <submittedName>
        <fullName evidence="2">Uncharacterized protein</fullName>
    </submittedName>
</protein>
<reference evidence="2 3" key="1">
    <citation type="submission" date="2024-09" db="EMBL/GenBank/DDBJ databases">
        <authorList>
            <person name="Sun Q."/>
            <person name="Mori K."/>
        </authorList>
    </citation>
    <scope>NUCLEOTIDE SEQUENCE [LARGE SCALE GENOMIC DNA]</scope>
    <source>
        <strain evidence="2 3">CCM 7609</strain>
    </source>
</reference>
<comment type="caution">
    <text evidence="2">The sequence shown here is derived from an EMBL/GenBank/DDBJ whole genome shotgun (WGS) entry which is preliminary data.</text>
</comment>
<name>A0ABV5FU15_9MICC</name>
<dbReference type="EMBL" id="JBHMFI010000001">
    <property type="protein sequence ID" value="MFB9070149.1"/>
    <property type="molecule type" value="Genomic_DNA"/>
</dbReference>
<dbReference type="Proteomes" id="UP001589575">
    <property type="component" value="Unassembled WGS sequence"/>
</dbReference>
<keyword evidence="3" id="KW-1185">Reference proteome</keyword>
<accession>A0ABV5FU15</accession>
<evidence type="ECO:0000313" key="3">
    <source>
        <dbReference type="Proteomes" id="UP001589575"/>
    </source>
</evidence>
<organism evidence="2 3">
    <name type="scientific">Citricoccus parietis</name>
    <dbReference type="NCBI Taxonomy" id="592307"/>
    <lineage>
        <taxon>Bacteria</taxon>
        <taxon>Bacillati</taxon>
        <taxon>Actinomycetota</taxon>
        <taxon>Actinomycetes</taxon>
        <taxon>Micrococcales</taxon>
        <taxon>Micrococcaceae</taxon>
        <taxon>Citricoccus</taxon>
    </lineage>
</organism>